<accession>A0AAU8DUE8</accession>
<dbReference type="SUPFAM" id="SSF69593">
    <property type="entry name" value="Glycerol-3-phosphate (1)-acyltransferase"/>
    <property type="match status" value="1"/>
</dbReference>
<dbReference type="CDD" id="cd07989">
    <property type="entry name" value="LPLAT_AGPAT-like"/>
    <property type="match status" value="1"/>
</dbReference>
<feature type="domain" description="Phospholipid/glycerol acyltransferase" evidence="4">
    <location>
        <begin position="45"/>
        <end position="163"/>
    </location>
</feature>
<feature type="region of interest" description="Disordered" evidence="3">
    <location>
        <begin position="238"/>
        <end position="265"/>
    </location>
</feature>
<evidence type="ECO:0000256" key="3">
    <source>
        <dbReference type="SAM" id="MobiDB-lite"/>
    </source>
</evidence>
<proteinExistence type="predicted"/>
<dbReference type="GO" id="GO:0006654">
    <property type="term" value="P:phosphatidic acid biosynthetic process"/>
    <property type="evidence" value="ECO:0007669"/>
    <property type="project" value="TreeGrafter"/>
</dbReference>
<dbReference type="EMBL" id="CP159218">
    <property type="protein sequence ID" value="XCG65078.1"/>
    <property type="molecule type" value="Genomic_DNA"/>
</dbReference>
<dbReference type="PANTHER" id="PTHR10434:SF55">
    <property type="entry name" value="POSSIBLE ACYLTRANSFERASE"/>
    <property type="match status" value="1"/>
</dbReference>
<reference evidence="5" key="1">
    <citation type="submission" date="2024-05" db="EMBL/GenBank/DDBJ databases">
        <authorList>
            <person name="Cai S.Y."/>
            <person name="Jin L.M."/>
            <person name="Li H.R."/>
        </authorList>
    </citation>
    <scope>NUCLEOTIDE SEQUENCE</scope>
    <source>
        <strain evidence="5">A5-74</strain>
    </source>
</reference>
<dbReference type="SMART" id="SM00563">
    <property type="entry name" value="PlsC"/>
    <property type="match status" value="1"/>
</dbReference>
<keyword evidence="2 5" id="KW-0012">Acyltransferase</keyword>
<evidence type="ECO:0000256" key="2">
    <source>
        <dbReference type="ARBA" id="ARBA00023315"/>
    </source>
</evidence>
<protein>
    <submittedName>
        <fullName evidence="5">Lysophospholipid acyltransferase family protein</fullName>
    </submittedName>
</protein>
<evidence type="ECO:0000259" key="4">
    <source>
        <dbReference type="SMART" id="SM00563"/>
    </source>
</evidence>
<dbReference type="PANTHER" id="PTHR10434">
    <property type="entry name" value="1-ACYL-SN-GLYCEROL-3-PHOSPHATE ACYLTRANSFERASE"/>
    <property type="match status" value="1"/>
</dbReference>
<dbReference type="InterPro" id="IPR002123">
    <property type="entry name" value="Plipid/glycerol_acylTrfase"/>
</dbReference>
<keyword evidence="1" id="KW-0808">Transferase</keyword>
<dbReference type="GO" id="GO:0005886">
    <property type="term" value="C:plasma membrane"/>
    <property type="evidence" value="ECO:0007669"/>
    <property type="project" value="TreeGrafter"/>
</dbReference>
<name>A0AAU8DUE8_9ACTN</name>
<organism evidence="5">
    <name type="scientific">Nakamurella sp. A5-74</name>
    <dbReference type="NCBI Taxonomy" id="3158264"/>
    <lineage>
        <taxon>Bacteria</taxon>
        <taxon>Bacillati</taxon>
        <taxon>Actinomycetota</taxon>
        <taxon>Actinomycetes</taxon>
        <taxon>Nakamurellales</taxon>
        <taxon>Nakamurellaceae</taxon>
        <taxon>Nakamurella</taxon>
    </lineage>
</organism>
<evidence type="ECO:0000313" key="5">
    <source>
        <dbReference type="EMBL" id="XCG65078.1"/>
    </source>
</evidence>
<dbReference type="Pfam" id="PF01553">
    <property type="entry name" value="Acyltransferase"/>
    <property type="match status" value="1"/>
</dbReference>
<sequence length="265" mass="28893">MARFKALEPSNLWHRFCAMILYPLTRLLGKRQYVGMEKLNRPGAMLLVGNHISHLDPMYDVVMIHQAGRIPHVLAKAGLFRIPFVGKALYGTGQIPVERGSGAGQAALDPAKQVLADGGVVLIYPEGTVTREPNFWPMRPRPGVAALALAGDFRVVPIVHWGTQKVYNSYATEGTRKLKLFPRQDVKVVVGDDIDLSEFRGREVDARAIRDVSLKVMGELASMLAEIRGEQAPAQLFDPKKAARLQGSTGTTERPAAAATDGDGS</sequence>
<dbReference type="AlphaFoldDB" id="A0AAU8DUE8"/>
<dbReference type="GO" id="GO:0003841">
    <property type="term" value="F:1-acylglycerol-3-phosphate O-acyltransferase activity"/>
    <property type="evidence" value="ECO:0007669"/>
    <property type="project" value="TreeGrafter"/>
</dbReference>
<dbReference type="RefSeq" id="WP_353650689.1">
    <property type="nucleotide sequence ID" value="NZ_CP159218.1"/>
</dbReference>
<gene>
    <name evidence="5" type="ORF">ABLG96_07210</name>
</gene>
<evidence type="ECO:0000256" key="1">
    <source>
        <dbReference type="ARBA" id="ARBA00022679"/>
    </source>
</evidence>